<evidence type="ECO:0008006" key="4">
    <source>
        <dbReference type="Google" id="ProtNLM"/>
    </source>
</evidence>
<organism evidence="2 3">
    <name type="scientific">Actinocorallia aurantiaca</name>
    <dbReference type="NCBI Taxonomy" id="46204"/>
    <lineage>
        <taxon>Bacteria</taxon>
        <taxon>Bacillati</taxon>
        <taxon>Actinomycetota</taxon>
        <taxon>Actinomycetes</taxon>
        <taxon>Streptosporangiales</taxon>
        <taxon>Thermomonosporaceae</taxon>
        <taxon>Actinocorallia</taxon>
    </lineage>
</organism>
<dbReference type="InterPro" id="IPR045924">
    <property type="entry name" value="DUF6343"/>
</dbReference>
<feature type="transmembrane region" description="Helical" evidence="1">
    <location>
        <begin position="57"/>
        <end position="77"/>
    </location>
</feature>
<dbReference type="RefSeq" id="WP_344450244.1">
    <property type="nucleotide sequence ID" value="NZ_BAAATZ010000007.1"/>
</dbReference>
<protein>
    <recommendedName>
        <fullName evidence="4">DUF3040 family protein</fullName>
    </recommendedName>
</protein>
<sequence>MPWKRLHGTELDPRTAGGHLPPARSALTLRLALAAFGLLAGLVGVAVVLMADVPWGFAVLFGLIALTALVDLVVVAGRKHRGEPG</sequence>
<evidence type="ECO:0000313" key="2">
    <source>
        <dbReference type="EMBL" id="GAA2724567.1"/>
    </source>
</evidence>
<name>A0ABP6GNE6_9ACTN</name>
<keyword evidence="1" id="KW-0472">Membrane</keyword>
<dbReference type="Pfam" id="PF19870">
    <property type="entry name" value="DUF6343"/>
    <property type="match status" value="1"/>
</dbReference>
<gene>
    <name evidence="2" type="ORF">GCM10010439_22490</name>
</gene>
<keyword evidence="1" id="KW-1133">Transmembrane helix</keyword>
<feature type="transmembrane region" description="Helical" evidence="1">
    <location>
        <begin position="31"/>
        <end position="51"/>
    </location>
</feature>
<accession>A0ABP6GNE6</accession>
<keyword evidence="3" id="KW-1185">Reference proteome</keyword>
<proteinExistence type="predicted"/>
<dbReference type="EMBL" id="BAAATZ010000007">
    <property type="protein sequence ID" value="GAA2724567.1"/>
    <property type="molecule type" value="Genomic_DNA"/>
</dbReference>
<evidence type="ECO:0000313" key="3">
    <source>
        <dbReference type="Proteomes" id="UP001501842"/>
    </source>
</evidence>
<keyword evidence="1" id="KW-0812">Transmembrane</keyword>
<comment type="caution">
    <text evidence="2">The sequence shown here is derived from an EMBL/GenBank/DDBJ whole genome shotgun (WGS) entry which is preliminary data.</text>
</comment>
<evidence type="ECO:0000256" key="1">
    <source>
        <dbReference type="SAM" id="Phobius"/>
    </source>
</evidence>
<dbReference type="Proteomes" id="UP001501842">
    <property type="component" value="Unassembled WGS sequence"/>
</dbReference>
<reference evidence="3" key="1">
    <citation type="journal article" date="2019" name="Int. J. Syst. Evol. Microbiol.">
        <title>The Global Catalogue of Microorganisms (GCM) 10K type strain sequencing project: providing services to taxonomists for standard genome sequencing and annotation.</title>
        <authorList>
            <consortium name="The Broad Institute Genomics Platform"/>
            <consortium name="The Broad Institute Genome Sequencing Center for Infectious Disease"/>
            <person name="Wu L."/>
            <person name="Ma J."/>
        </authorList>
    </citation>
    <scope>NUCLEOTIDE SEQUENCE [LARGE SCALE GENOMIC DNA]</scope>
    <source>
        <strain evidence="3">JCM 8201</strain>
    </source>
</reference>